<dbReference type="FunFam" id="3.40.980.10:FF:000004">
    <property type="entry name" value="Molybdopterin molybdenumtransferase"/>
    <property type="match status" value="1"/>
</dbReference>
<evidence type="ECO:0000313" key="16">
    <source>
        <dbReference type="Proteomes" id="UP001069090"/>
    </source>
</evidence>
<proteinExistence type="inferred from homology"/>
<evidence type="ECO:0000313" key="15">
    <source>
        <dbReference type="EMBL" id="MCZ0865050.1"/>
    </source>
</evidence>
<keyword evidence="7 13" id="KW-0500">Molybdenum</keyword>
<dbReference type="PROSITE" id="PS01079">
    <property type="entry name" value="MOCF_BIOSYNTHESIS_2"/>
    <property type="match status" value="1"/>
</dbReference>
<dbReference type="GO" id="GO:0061599">
    <property type="term" value="F:molybdopterin molybdotransferase activity"/>
    <property type="evidence" value="ECO:0007669"/>
    <property type="project" value="UniProtKB-UniRule"/>
</dbReference>
<dbReference type="InterPro" id="IPR036688">
    <property type="entry name" value="MoeA_C_domain_IV_sf"/>
</dbReference>
<evidence type="ECO:0000256" key="5">
    <source>
        <dbReference type="ARBA" id="ARBA00013269"/>
    </source>
</evidence>
<organism evidence="15 16">
    <name type="scientific">Dasania phycosphaerae</name>
    <dbReference type="NCBI Taxonomy" id="2950436"/>
    <lineage>
        <taxon>Bacteria</taxon>
        <taxon>Pseudomonadati</taxon>
        <taxon>Pseudomonadota</taxon>
        <taxon>Gammaproteobacteria</taxon>
        <taxon>Cellvibrionales</taxon>
        <taxon>Spongiibacteraceae</taxon>
        <taxon>Dasania</taxon>
    </lineage>
</organism>
<evidence type="ECO:0000256" key="6">
    <source>
        <dbReference type="ARBA" id="ARBA00021108"/>
    </source>
</evidence>
<evidence type="ECO:0000256" key="3">
    <source>
        <dbReference type="ARBA" id="ARBA00005046"/>
    </source>
</evidence>
<dbReference type="CDD" id="cd00887">
    <property type="entry name" value="MoeA"/>
    <property type="match status" value="1"/>
</dbReference>
<reference evidence="15 16" key="1">
    <citation type="submission" date="2022-12" db="EMBL/GenBank/DDBJ databases">
        <title>Dasania phycosphaerae sp. nov., isolated from particulate material of the south coast of Korea.</title>
        <authorList>
            <person name="Jiang Y."/>
        </authorList>
    </citation>
    <scope>NUCLEOTIDE SEQUENCE [LARGE SCALE GENOMIC DNA]</scope>
    <source>
        <strain evidence="15 16">GY-19</strain>
    </source>
</reference>
<dbReference type="InterPro" id="IPR036425">
    <property type="entry name" value="MoaB/Mog-like_dom_sf"/>
</dbReference>
<dbReference type="Gene3D" id="3.40.980.10">
    <property type="entry name" value="MoaB/Mog-like domain"/>
    <property type="match status" value="1"/>
</dbReference>
<gene>
    <name evidence="15" type="primary">moeA</name>
    <name evidence="15" type="ORF">O0V09_07560</name>
</gene>
<dbReference type="InterPro" id="IPR038987">
    <property type="entry name" value="MoeA-like"/>
</dbReference>
<evidence type="ECO:0000256" key="9">
    <source>
        <dbReference type="ARBA" id="ARBA00022723"/>
    </source>
</evidence>
<dbReference type="RefSeq" id="WP_258331201.1">
    <property type="nucleotide sequence ID" value="NZ_JAPTGG010000005.1"/>
</dbReference>
<evidence type="ECO:0000256" key="2">
    <source>
        <dbReference type="ARBA" id="ARBA00002901"/>
    </source>
</evidence>
<dbReference type="Gene3D" id="2.40.340.10">
    <property type="entry name" value="MoeA, C-terminal, domain IV"/>
    <property type="match status" value="1"/>
</dbReference>
<dbReference type="EC" id="2.10.1.1" evidence="5 13"/>
<dbReference type="NCBIfam" id="NF045515">
    <property type="entry name" value="Glp_gephyrin"/>
    <property type="match status" value="1"/>
</dbReference>
<evidence type="ECO:0000259" key="14">
    <source>
        <dbReference type="SMART" id="SM00852"/>
    </source>
</evidence>
<comment type="catalytic activity">
    <reaction evidence="12">
        <text>adenylyl-molybdopterin + molybdate = Mo-molybdopterin + AMP + H(+)</text>
        <dbReference type="Rhea" id="RHEA:35047"/>
        <dbReference type="ChEBI" id="CHEBI:15378"/>
        <dbReference type="ChEBI" id="CHEBI:36264"/>
        <dbReference type="ChEBI" id="CHEBI:62727"/>
        <dbReference type="ChEBI" id="CHEBI:71302"/>
        <dbReference type="ChEBI" id="CHEBI:456215"/>
        <dbReference type="EC" id="2.10.1.1"/>
    </reaction>
</comment>
<evidence type="ECO:0000256" key="11">
    <source>
        <dbReference type="ARBA" id="ARBA00023150"/>
    </source>
</evidence>
<feature type="domain" description="MoaB/Mog" evidence="14">
    <location>
        <begin position="183"/>
        <end position="320"/>
    </location>
</feature>
<dbReference type="InterPro" id="IPR008284">
    <property type="entry name" value="MoCF_biosynth_CS"/>
</dbReference>
<dbReference type="SUPFAM" id="SSF63867">
    <property type="entry name" value="MoeA C-terminal domain-like"/>
    <property type="match status" value="1"/>
</dbReference>
<accession>A0A9J6RKX5</accession>
<dbReference type="SUPFAM" id="SSF63882">
    <property type="entry name" value="MoeA N-terminal region -like"/>
    <property type="match status" value="1"/>
</dbReference>
<sequence length="410" mass="43346">MDSCDSNGLMPLETAQQLLQAAVSAISDTETVDLEQALDRVLACDLAAGFNVPGYDNSAMDGYALRAGDLATHSRLELIGKSMAGAPFAGPLGSGQCVRIMTGAAIPEGADCVIMQERCTLQDQYVSFQQAASVNNNIRFAGEDIAAGSIILQQGKRLSPVDIGLIASVGLSQVTVYRRPKVALFSTGDELQLPGTALAKGCIYDSNRYVVAAMLTRLGAEVLNLGVIADDPQRLEQVFQQAAQDCDAIISSGGVSVGEADYTKDILSKIGQINFWKIAIKPGKPFAFGTIGQALFFGLPGNPVAATVTFHQLVTPILRALAGEQNLTTLTLNARTASPLKKQPGRADFQRGILSRDDKGQLVVNDTGEQGSGILSSVSKANCFIKIPREAANIAAGELVEVIPFDRWLS</sequence>
<dbReference type="GO" id="GO:0005829">
    <property type="term" value="C:cytosol"/>
    <property type="evidence" value="ECO:0007669"/>
    <property type="project" value="TreeGrafter"/>
</dbReference>
<dbReference type="Gene3D" id="2.170.190.11">
    <property type="entry name" value="Molybdopterin biosynthesis moea protein, domain 3"/>
    <property type="match status" value="1"/>
</dbReference>
<dbReference type="InterPro" id="IPR036135">
    <property type="entry name" value="MoeA_linker/N_sf"/>
</dbReference>
<comment type="caution">
    <text evidence="15">The sequence shown here is derived from an EMBL/GenBank/DDBJ whole genome shotgun (WGS) entry which is preliminary data.</text>
</comment>
<evidence type="ECO:0000256" key="13">
    <source>
        <dbReference type="RuleBase" id="RU365090"/>
    </source>
</evidence>
<comment type="similarity">
    <text evidence="4 13">Belongs to the MoeA family.</text>
</comment>
<dbReference type="Gene3D" id="3.90.105.10">
    <property type="entry name" value="Molybdopterin biosynthesis moea protein, domain 2"/>
    <property type="match status" value="1"/>
</dbReference>
<dbReference type="SUPFAM" id="SSF53218">
    <property type="entry name" value="Molybdenum cofactor biosynthesis proteins"/>
    <property type="match status" value="1"/>
</dbReference>
<dbReference type="GO" id="GO:0046872">
    <property type="term" value="F:metal ion binding"/>
    <property type="evidence" value="ECO:0007669"/>
    <property type="project" value="UniProtKB-UniRule"/>
</dbReference>
<keyword evidence="11 13" id="KW-0501">Molybdenum cofactor biosynthesis</keyword>
<evidence type="ECO:0000256" key="10">
    <source>
        <dbReference type="ARBA" id="ARBA00022842"/>
    </source>
</evidence>
<comment type="pathway">
    <text evidence="3 13">Cofactor biosynthesis; molybdopterin biosynthesis.</text>
</comment>
<dbReference type="FunFam" id="2.170.190.11:FF:000001">
    <property type="entry name" value="Molybdopterin molybdenumtransferase"/>
    <property type="match status" value="1"/>
</dbReference>
<evidence type="ECO:0000256" key="4">
    <source>
        <dbReference type="ARBA" id="ARBA00010763"/>
    </source>
</evidence>
<dbReference type="NCBIfam" id="NF007960">
    <property type="entry name" value="PRK10680.1"/>
    <property type="match status" value="1"/>
</dbReference>
<dbReference type="InterPro" id="IPR005111">
    <property type="entry name" value="MoeA_C_domain_IV"/>
</dbReference>
<keyword evidence="16" id="KW-1185">Reference proteome</keyword>
<dbReference type="GO" id="GO:0006777">
    <property type="term" value="P:Mo-molybdopterin cofactor biosynthetic process"/>
    <property type="evidence" value="ECO:0007669"/>
    <property type="project" value="UniProtKB-UniRule"/>
</dbReference>
<comment type="cofactor">
    <cofactor evidence="1 13">
        <name>Mg(2+)</name>
        <dbReference type="ChEBI" id="CHEBI:18420"/>
    </cofactor>
</comment>
<evidence type="ECO:0000256" key="8">
    <source>
        <dbReference type="ARBA" id="ARBA00022679"/>
    </source>
</evidence>
<keyword evidence="10 13" id="KW-0460">Magnesium</keyword>
<protein>
    <recommendedName>
        <fullName evidence="6 13">Molybdopterin molybdenumtransferase</fullName>
        <ecNumber evidence="5 13">2.10.1.1</ecNumber>
    </recommendedName>
</protein>
<keyword evidence="8 13" id="KW-0808">Transferase</keyword>
<evidence type="ECO:0000256" key="7">
    <source>
        <dbReference type="ARBA" id="ARBA00022505"/>
    </source>
</evidence>
<evidence type="ECO:0000256" key="1">
    <source>
        <dbReference type="ARBA" id="ARBA00001946"/>
    </source>
</evidence>
<dbReference type="PANTHER" id="PTHR10192:SF5">
    <property type="entry name" value="GEPHYRIN"/>
    <property type="match status" value="1"/>
</dbReference>
<dbReference type="PANTHER" id="PTHR10192">
    <property type="entry name" value="MOLYBDOPTERIN BIOSYNTHESIS PROTEIN"/>
    <property type="match status" value="1"/>
</dbReference>
<evidence type="ECO:0000256" key="12">
    <source>
        <dbReference type="ARBA" id="ARBA00047317"/>
    </source>
</evidence>
<dbReference type="InterPro" id="IPR005110">
    <property type="entry name" value="MoeA_linker/N"/>
</dbReference>
<dbReference type="InterPro" id="IPR001453">
    <property type="entry name" value="MoaB/Mog_dom"/>
</dbReference>
<dbReference type="Pfam" id="PF00994">
    <property type="entry name" value="MoCF_biosynth"/>
    <property type="match status" value="1"/>
</dbReference>
<comment type="function">
    <text evidence="2 13">Catalyzes the insertion of molybdate into adenylated molybdopterin with the concomitant release of AMP.</text>
</comment>
<dbReference type="AlphaFoldDB" id="A0A9J6RKX5"/>
<dbReference type="Proteomes" id="UP001069090">
    <property type="component" value="Unassembled WGS sequence"/>
</dbReference>
<dbReference type="FunFam" id="2.40.340.10:FF:000003">
    <property type="entry name" value="Molybdopterin molybdenumtransferase"/>
    <property type="match status" value="1"/>
</dbReference>
<dbReference type="EMBL" id="JAPTGG010000005">
    <property type="protein sequence ID" value="MCZ0865050.1"/>
    <property type="molecule type" value="Genomic_DNA"/>
</dbReference>
<name>A0A9J6RKX5_9GAMM</name>
<keyword evidence="9 13" id="KW-0479">Metal-binding</keyword>
<dbReference type="Pfam" id="PF03453">
    <property type="entry name" value="MoeA_N"/>
    <property type="match status" value="1"/>
</dbReference>
<dbReference type="SMART" id="SM00852">
    <property type="entry name" value="MoCF_biosynth"/>
    <property type="match status" value="1"/>
</dbReference>
<dbReference type="Pfam" id="PF03454">
    <property type="entry name" value="MoeA_C"/>
    <property type="match status" value="1"/>
</dbReference>
<dbReference type="NCBIfam" id="TIGR00177">
    <property type="entry name" value="molyb_syn"/>
    <property type="match status" value="1"/>
</dbReference>